<feature type="repeat" description="ANK" evidence="1">
    <location>
        <begin position="586"/>
        <end position="618"/>
    </location>
</feature>
<dbReference type="InterPro" id="IPR019261">
    <property type="entry name" value="PARG_cat_microbial"/>
</dbReference>
<dbReference type="InterPro" id="IPR002110">
    <property type="entry name" value="Ankyrin_rpt"/>
</dbReference>
<proteinExistence type="predicted"/>
<evidence type="ECO:0000256" key="1">
    <source>
        <dbReference type="PROSITE-ProRule" id="PRU00023"/>
    </source>
</evidence>
<evidence type="ECO:0000313" key="5">
    <source>
        <dbReference type="Proteomes" id="UP000190312"/>
    </source>
</evidence>
<dbReference type="AlphaFoldDB" id="A0A1S9DSE1"/>
<dbReference type="PROSITE" id="PS50088">
    <property type="entry name" value="ANK_REPEAT"/>
    <property type="match status" value="6"/>
</dbReference>
<feature type="compositionally biased region" description="Basic and acidic residues" evidence="2">
    <location>
        <begin position="19"/>
        <end position="28"/>
    </location>
</feature>
<gene>
    <name evidence="4" type="ORF">OAory_01084690</name>
</gene>
<dbReference type="Gene3D" id="1.25.40.20">
    <property type="entry name" value="Ankyrin repeat-containing domain"/>
    <property type="match status" value="2"/>
</dbReference>
<dbReference type="Pfam" id="PF12796">
    <property type="entry name" value="Ank_2"/>
    <property type="match status" value="3"/>
</dbReference>
<dbReference type="PRINTS" id="PR01415">
    <property type="entry name" value="ANKYRIN"/>
</dbReference>
<dbReference type="Proteomes" id="UP000190312">
    <property type="component" value="Unassembled WGS sequence"/>
</dbReference>
<keyword evidence="1" id="KW-0040">ANK repeat</keyword>
<sequence length="684" mass="76533">MRRRRDFESRNYQPQHNRNGYDTRATEATHHRDVLRRIAKETLKVIPDITKQLSPSINVYHSTKLSCEDLPRLQPRYCPAFPERASIRVLNEDTLNAAIQISQFMRTGGTNPHLHDPRPLIINFASYKKPGGGWLNGAVAQKEAICHRSSLAVSLDESDYPLALDEAIYTPYIVVLRSDMASGYRLLFPHTPAKDLPLFSTITLAAIYRPRVQTFDVKDNHGGDSRSRPQWRKKQVFALDRHRNTTKDKMRLALRIVAIHRHRLLVLGALGCGVYGNPPEDVAHCWLEVLKEDEFSGHWWKGAWFAVYDSRNEGNYATFNRVLSGRQKRKFDDDAGSAIIEFVERLSNIAPSPSIVPSLYRRETPSDPKYINELLDAVRRGTVVTVEMILNHVDIDARDPCTGRTALSIAAELGDRDMTKLLLIQGASVNIRQYSLSSYCFGRPAMASGRFPLHWAIAGNHIVVAELLLQYGANPNARNSPGRSALQEACMRSDLKMVRLLLQYGADVNARSYNHGWAPIHEAANDKPIEILQLLLEYEPVLDVPAVFEPHAPGAAPLHLAVRSHSLDALRLLLSSGADPDALMVEDMTALHLAAAMGWVEGITVLLDAGASINARDACTRETPIHKAARNIKMDAIGILGARGADTEIKNIDGQNYQTLLECARRSPDDWRVDPLLGSYCTFY</sequence>
<dbReference type="InterPro" id="IPR036770">
    <property type="entry name" value="Ankyrin_rpt-contain_sf"/>
</dbReference>
<dbReference type="PANTHER" id="PTHR35596">
    <property type="entry name" value="DUF2263 DOMAIN-CONTAINING PROTEIN"/>
    <property type="match status" value="1"/>
</dbReference>
<dbReference type="EMBL" id="MKZY01000003">
    <property type="protein sequence ID" value="OOO11999.1"/>
    <property type="molecule type" value="Genomic_DNA"/>
</dbReference>
<accession>A0A1S9DSE1</accession>
<dbReference type="PANTHER" id="PTHR35596:SF1">
    <property type="entry name" value="MICROBIAL-TYPE PARG CATALYTIC DOMAIN-CONTAINING PROTEIN"/>
    <property type="match status" value="1"/>
</dbReference>
<dbReference type="SUPFAM" id="SSF52949">
    <property type="entry name" value="Macro domain-like"/>
    <property type="match status" value="1"/>
</dbReference>
<feature type="domain" description="Microbial-type PARG catalytic" evidence="3">
    <location>
        <begin position="76"/>
        <end position="177"/>
    </location>
</feature>
<dbReference type="InterPro" id="IPR043472">
    <property type="entry name" value="Macro_dom-like"/>
</dbReference>
<name>A0A1S9DSE1_ASPOZ</name>
<dbReference type="VEuPathDB" id="FungiDB:AO090102000214"/>
<protein>
    <submittedName>
        <fullName evidence="4">Ankyrin repeat-containing domain-containing protein</fullName>
    </submittedName>
</protein>
<evidence type="ECO:0000259" key="3">
    <source>
        <dbReference type="Pfam" id="PF10021"/>
    </source>
</evidence>
<feature type="repeat" description="ANK" evidence="1">
    <location>
        <begin position="481"/>
        <end position="513"/>
    </location>
</feature>
<dbReference type="OrthoDB" id="9985428at2759"/>
<feature type="repeat" description="ANK" evidence="1">
    <location>
        <begin position="402"/>
        <end position="434"/>
    </location>
</feature>
<organism evidence="4 5">
    <name type="scientific">Aspergillus oryzae</name>
    <name type="common">Yellow koji mold</name>
    <dbReference type="NCBI Taxonomy" id="5062"/>
    <lineage>
        <taxon>Eukaryota</taxon>
        <taxon>Fungi</taxon>
        <taxon>Dikarya</taxon>
        <taxon>Ascomycota</taxon>
        <taxon>Pezizomycotina</taxon>
        <taxon>Eurotiomycetes</taxon>
        <taxon>Eurotiomycetidae</taxon>
        <taxon>Eurotiales</taxon>
        <taxon>Aspergillaceae</taxon>
        <taxon>Aspergillus</taxon>
        <taxon>Aspergillus subgen. Circumdati</taxon>
    </lineage>
</organism>
<evidence type="ECO:0000313" key="4">
    <source>
        <dbReference type="EMBL" id="OOO11999.1"/>
    </source>
</evidence>
<feature type="repeat" description="ANK" evidence="1">
    <location>
        <begin position="448"/>
        <end position="480"/>
    </location>
</feature>
<dbReference type="PROSITE" id="PS50297">
    <property type="entry name" value="ANK_REP_REGION"/>
    <property type="match status" value="5"/>
</dbReference>
<dbReference type="SUPFAM" id="SSF48403">
    <property type="entry name" value="Ankyrin repeat"/>
    <property type="match status" value="1"/>
</dbReference>
<feature type="region of interest" description="Disordered" evidence="2">
    <location>
        <begin position="1"/>
        <end position="28"/>
    </location>
</feature>
<dbReference type="eggNOG" id="KOG4177">
    <property type="taxonomic scope" value="Eukaryota"/>
</dbReference>
<dbReference type="Gene3D" id="3.40.220.10">
    <property type="entry name" value="Leucine Aminopeptidase, subunit E, domain 1"/>
    <property type="match status" value="1"/>
</dbReference>
<evidence type="ECO:0000256" key="2">
    <source>
        <dbReference type="SAM" id="MobiDB-lite"/>
    </source>
</evidence>
<feature type="repeat" description="ANK" evidence="1">
    <location>
        <begin position="620"/>
        <end position="652"/>
    </location>
</feature>
<dbReference type="Pfam" id="PF10021">
    <property type="entry name" value="PARG_cat_microb"/>
    <property type="match status" value="1"/>
</dbReference>
<dbReference type="SMART" id="SM00248">
    <property type="entry name" value="ANK"/>
    <property type="match status" value="8"/>
</dbReference>
<comment type="caution">
    <text evidence="4">The sequence shown here is derived from an EMBL/GenBank/DDBJ whole genome shotgun (WGS) entry which is preliminary data.</text>
</comment>
<reference evidence="4 5" key="1">
    <citation type="submission" date="2016-10" db="EMBL/GenBank/DDBJ databases">
        <title>Genome sequencing of Aspergillus oryzae BCC7051.</title>
        <authorList>
            <person name="Thammarongtham C."/>
            <person name="Vorapreeda T."/>
            <person name="Nookaew I."/>
            <person name="Srisuk T."/>
            <person name="Land M."/>
            <person name="Jeennor S."/>
            <person name="Laoteng K."/>
        </authorList>
    </citation>
    <scope>NUCLEOTIDE SEQUENCE [LARGE SCALE GENOMIC DNA]</scope>
    <source>
        <strain evidence="4 5">BCC7051</strain>
    </source>
</reference>
<feature type="repeat" description="ANK" evidence="1">
    <location>
        <begin position="553"/>
        <end position="585"/>
    </location>
</feature>